<protein>
    <recommendedName>
        <fullName evidence="2">Lipoyl-binding domain-containing protein</fullName>
    </recommendedName>
</protein>
<dbReference type="AlphaFoldDB" id="A0A8J4VV90"/>
<keyword evidence="4" id="KW-1185">Reference proteome</keyword>
<evidence type="ECO:0000259" key="2">
    <source>
        <dbReference type="Pfam" id="PF00364"/>
    </source>
</evidence>
<organism evidence="3 4">
    <name type="scientific">Castanea mollissima</name>
    <name type="common">Chinese chestnut</name>
    <dbReference type="NCBI Taxonomy" id="60419"/>
    <lineage>
        <taxon>Eukaryota</taxon>
        <taxon>Viridiplantae</taxon>
        <taxon>Streptophyta</taxon>
        <taxon>Embryophyta</taxon>
        <taxon>Tracheophyta</taxon>
        <taxon>Spermatophyta</taxon>
        <taxon>Magnoliopsida</taxon>
        <taxon>eudicotyledons</taxon>
        <taxon>Gunneridae</taxon>
        <taxon>Pentapetalae</taxon>
        <taxon>rosids</taxon>
        <taxon>fabids</taxon>
        <taxon>Fagales</taxon>
        <taxon>Fagaceae</taxon>
        <taxon>Castanea</taxon>
    </lineage>
</organism>
<gene>
    <name evidence="3" type="ORF">CMV_004698</name>
</gene>
<dbReference type="PANTHER" id="PTHR47597:SF2">
    <property type="entry name" value="LIPOYL-BINDING DOMAIN-CONTAINING PROTEIN"/>
    <property type="match status" value="1"/>
</dbReference>
<proteinExistence type="predicted"/>
<name>A0A8J4VV90_9ROSI</name>
<feature type="compositionally biased region" description="Pro residues" evidence="1">
    <location>
        <begin position="174"/>
        <end position="183"/>
    </location>
</feature>
<dbReference type="PANTHER" id="PTHR47597">
    <property type="entry name" value="IS A MEMBER OF THE PF|00364 BIOTIN-REQUIRING ENZYMES FAMILY-RELATED"/>
    <property type="match status" value="1"/>
</dbReference>
<dbReference type="SUPFAM" id="SSF51230">
    <property type="entry name" value="Single hybrid motif"/>
    <property type="match status" value="1"/>
</dbReference>
<dbReference type="CDD" id="cd06850">
    <property type="entry name" value="biotinyl_domain"/>
    <property type="match status" value="1"/>
</dbReference>
<dbReference type="InterPro" id="IPR011053">
    <property type="entry name" value="Single_hybrid_motif"/>
</dbReference>
<comment type="caution">
    <text evidence="3">The sequence shown here is derived from an EMBL/GenBank/DDBJ whole genome shotgun (WGS) entry which is preliminary data.</text>
</comment>
<feature type="domain" description="Lipoyl-binding" evidence="2">
    <location>
        <begin position="219"/>
        <end position="290"/>
    </location>
</feature>
<feature type="region of interest" description="Disordered" evidence="1">
    <location>
        <begin position="151"/>
        <end position="200"/>
    </location>
</feature>
<dbReference type="Gene3D" id="2.40.50.100">
    <property type="match status" value="1"/>
</dbReference>
<dbReference type="EMBL" id="JRKL02000401">
    <property type="protein sequence ID" value="KAF3971727.1"/>
    <property type="molecule type" value="Genomic_DNA"/>
</dbReference>
<evidence type="ECO:0000256" key="1">
    <source>
        <dbReference type="SAM" id="MobiDB-lite"/>
    </source>
</evidence>
<dbReference type="Proteomes" id="UP000737018">
    <property type="component" value="Unassembled WGS sequence"/>
</dbReference>
<dbReference type="InterPro" id="IPR000089">
    <property type="entry name" value="Biotin_lipoyl"/>
</dbReference>
<reference evidence="3" key="1">
    <citation type="submission" date="2020-03" db="EMBL/GenBank/DDBJ databases">
        <title>Castanea mollissima Vanexum genome sequencing.</title>
        <authorList>
            <person name="Staton M."/>
        </authorList>
    </citation>
    <scope>NUCLEOTIDE SEQUENCE</scope>
    <source>
        <tissue evidence="3">Leaf</tissue>
    </source>
</reference>
<accession>A0A8J4VV90</accession>
<sequence>MESFAALRSFNYSVGSTSNMQSLLEKPGVVPIYNASWPIPSKWCTQGLTVGGKLVFSPTKRKGAILSSVKTSEVTESSNNVISDITTQGPLEKKTQGTLEKKTPRTATFPNGFEALLLEVCDETEVAELKLKVGDFEMHLKRNIGGATQVPMSGISPTIPPPIPTKPMVDSAPVAPPPPPPTKSSPEKTSPFTNTSAEKSPKLAALEASGSNAYVLVPSPAVGSFRRGRTVKGKKQPPICREGGVIKQGQVIGYLDQFGTELPVKSDVAGEVLKVLFDEGEAVGYGEPLIAVLPSFHGIQ</sequence>
<evidence type="ECO:0000313" key="4">
    <source>
        <dbReference type="Proteomes" id="UP000737018"/>
    </source>
</evidence>
<dbReference type="InterPro" id="IPR053217">
    <property type="entry name" value="ACC_Biotin_Carrier"/>
</dbReference>
<dbReference type="Pfam" id="PF00364">
    <property type="entry name" value="Biotin_lipoyl"/>
    <property type="match status" value="1"/>
</dbReference>
<evidence type="ECO:0000313" key="3">
    <source>
        <dbReference type="EMBL" id="KAF3971727.1"/>
    </source>
</evidence>
<dbReference type="OrthoDB" id="529457at2759"/>